<dbReference type="AlphaFoldDB" id="A0A811LCD8"/>
<feature type="region of interest" description="Disordered" evidence="1">
    <location>
        <begin position="272"/>
        <end position="456"/>
    </location>
</feature>
<evidence type="ECO:0000313" key="2">
    <source>
        <dbReference type="EMBL" id="CAD5225819.1"/>
    </source>
</evidence>
<gene>
    <name evidence="2" type="ORF">BOKJ2_LOCUS11768</name>
</gene>
<keyword evidence="3" id="KW-1185">Reference proteome</keyword>
<feature type="compositionally biased region" description="Basic and acidic residues" evidence="1">
    <location>
        <begin position="344"/>
        <end position="355"/>
    </location>
</feature>
<feature type="compositionally biased region" description="Polar residues" evidence="1">
    <location>
        <begin position="653"/>
        <end position="671"/>
    </location>
</feature>
<accession>A0A811LCD8</accession>
<feature type="compositionally biased region" description="Basic and acidic residues" evidence="1">
    <location>
        <begin position="196"/>
        <end position="206"/>
    </location>
</feature>
<protein>
    <submittedName>
        <fullName evidence="2">Uncharacterized protein</fullName>
    </submittedName>
</protein>
<proteinExistence type="predicted"/>
<feature type="region of interest" description="Disordered" evidence="1">
    <location>
        <begin position="799"/>
        <end position="825"/>
    </location>
</feature>
<dbReference type="EMBL" id="CAJFCW020000005">
    <property type="protein sequence ID" value="CAG9121334.1"/>
    <property type="molecule type" value="Genomic_DNA"/>
</dbReference>
<sequence>MVLEDWMLPRFDMTVGTVSNTTAALEDLHNALSITDCSLWRTKISDKTFNHTRASKSGRASEIVPSDVLVLSQTSFGRKAGNKTEISTLEITECSLWRTRASEMSDTQTTIHDSIRPEAAEHEEVGLVEDEPIVVEAFSSNVLEQSLNVSTTTPRSVVKCPQSENPLEDLPLSVTECSLWRTKASEMSDTPETEEHDSIRSEAVDHQEVDHIDVVVGASLTSNVPEQSLNVSTTTPATPKPVVKRPQPKNPLFKNFEKKSPRKIWQNMMPLDGRRSMAPTTGIPFRNLKRKSSLNSVTSEGTTSEGTSEHSTNASTASETSLLSTPRSPRRKVMNLSKKSSPRLVDRVRNREMIKAAKSYASPTVASRARSLIQTPTQSCQKSSFLPETPKSTAKSAGAANSGLGAETLKLQDENDENSKFEATKNEDSTILESTRRSCSQVTIEDSPKGSRRSSVFSLASRACDTSRELMDSEVSTTSTSKSIVKSRWDTTTSTMNGTKSTEKQAEKRVRQSEVRQSALSMIAKNYETPKRDGSGPLDSMLTEDGALMSGPIQSQSFKFGGSVNPRVLFDSSNDYNQKSAGEFISQPLRSQKSQKPLALLNDSDITLGEASICREPNENLCHIPSDSNFLFESFAQFTLEDPPSGYGDEYGQGSSLDGQGSNEYGSSQDTGFDSTRVLPFAKDSDATGMGVLDDPEDALSSPAPKHLIIAAKKGGKAKEVVIKPPKLVTGSDEFASEHNLRRSTRLRPTRRLNHAAGERLVYSPGGSITGINKGVLRHPLCVKHNTADLAKAFEMDREQKKRNAERRKAKRIERYQRMGEVTEE</sequence>
<feature type="compositionally biased region" description="Low complexity" evidence="1">
    <location>
        <begin position="296"/>
        <end position="325"/>
    </location>
</feature>
<evidence type="ECO:0000256" key="1">
    <source>
        <dbReference type="SAM" id="MobiDB-lite"/>
    </source>
</evidence>
<name>A0A811LCD8_9BILA</name>
<feature type="region of interest" description="Disordered" evidence="1">
    <location>
        <begin position="226"/>
        <end position="260"/>
    </location>
</feature>
<feature type="region of interest" description="Disordered" evidence="1">
    <location>
        <begin position="486"/>
        <end position="507"/>
    </location>
</feature>
<comment type="caution">
    <text evidence="2">The sequence shown here is derived from an EMBL/GenBank/DDBJ whole genome shotgun (WGS) entry which is preliminary data.</text>
</comment>
<feature type="compositionally biased region" description="Basic and acidic residues" evidence="1">
    <location>
        <begin position="410"/>
        <end position="428"/>
    </location>
</feature>
<feature type="compositionally biased region" description="Polar residues" evidence="1">
    <location>
        <begin position="429"/>
        <end position="444"/>
    </location>
</feature>
<feature type="region of interest" description="Disordered" evidence="1">
    <location>
        <begin position="643"/>
        <end position="671"/>
    </location>
</feature>
<feature type="compositionally biased region" description="Low complexity" evidence="1">
    <location>
        <begin position="486"/>
        <end position="500"/>
    </location>
</feature>
<dbReference type="Proteomes" id="UP000783686">
    <property type="component" value="Unassembled WGS sequence"/>
</dbReference>
<reference evidence="2" key="1">
    <citation type="submission" date="2020-09" db="EMBL/GenBank/DDBJ databases">
        <authorList>
            <person name="Kikuchi T."/>
        </authorList>
    </citation>
    <scope>NUCLEOTIDE SEQUENCE</scope>
    <source>
        <strain evidence="2">SH1</strain>
    </source>
</reference>
<feature type="region of interest" description="Disordered" evidence="1">
    <location>
        <begin position="184"/>
        <end position="206"/>
    </location>
</feature>
<organism evidence="2 3">
    <name type="scientific">Bursaphelenchus okinawaensis</name>
    <dbReference type="NCBI Taxonomy" id="465554"/>
    <lineage>
        <taxon>Eukaryota</taxon>
        <taxon>Metazoa</taxon>
        <taxon>Ecdysozoa</taxon>
        <taxon>Nematoda</taxon>
        <taxon>Chromadorea</taxon>
        <taxon>Rhabditida</taxon>
        <taxon>Tylenchina</taxon>
        <taxon>Tylenchomorpha</taxon>
        <taxon>Aphelenchoidea</taxon>
        <taxon>Aphelenchoididae</taxon>
        <taxon>Bursaphelenchus</taxon>
    </lineage>
</organism>
<evidence type="ECO:0000313" key="3">
    <source>
        <dbReference type="Proteomes" id="UP000614601"/>
    </source>
</evidence>
<feature type="compositionally biased region" description="Polar residues" evidence="1">
    <location>
        <begin position="372"/>
        <end position="395"/>
    </location>
</feature>
<dbReference type="OrthoDB" id="5847181at2759"/>
<dbReference type="EMBL" id="CAJFDH010000005">
    <property type="protein sequence ID" value="CAD5225819.1"/>
    <property type="molecule type" value="Genomic_DNA"/>
</dbReference>
<dbReference type="Proteomes" id="UP000614601">
    <property type="component" value="Unassembled WGS sequence"/>
</dbReference>